<evidence type="ECO:0000256" key="6">
    <source>
        <dbReference type="ARBA" id="ARBA00022989"/>
    </source>
</evidence>
<evidence type="ECO:0000256" key="13">
    <source>
        <dbReference type="SAM" id="MobiDB-lite"/>
    </source>
</evidence>
<comment type="subcellular location">
    <subcellularLocation>
        <location evidence="1">Membrane</location>
        <topology evidence="1">Multi-pass membrane protein</topology>
    </subcellularLocation>
</comment>
<feature type="transmembrane region" description="Helical" evidence="14">
    <location>
        <begin position="998"/>
        <end position="1018"/>
    </location>
</feature>
<dbReference type="PRINTS" id="PR00121">
    <property type="entry name" value="NAKATPASE"/>
</dbReference>
<dbReference type="FunFam" id="3.40.50.1000:FF:000001">
    <property type="entry name" value="Phospholipid-transporting ATPase IC"/>
    <property type="match status" value="1"/>
</dbReference>
<comment type="caution">
    <text evidence="16">The sequence shown here is derived from an EMBL/GenBank/DDBJ whole genome shotgun (WGS) entry which is preliminary data.</text>
</comment>
<dbReference type="InterPro" id="IPR050510">
    <property type="entry name" value="Cation_transp_ATPase_P-type"/>
</dbReference>
<evidence type="ECO:0000256" key="9">
    <source>
        <dbReference type="ARBA" id="ARBA00023201"/>
    </source>
</evidence>
<dbReference type="InterPro" id="IPR018303">
    <property type="entry name" value="ATPase_P-typ_P_site"/>
</dbReference>
<dbReference type="PANTHER" id="PTHR43294:SF20">
    <property type="entry name" value="P-TYPE ATPASE"/>
    <property type="match status" value="1"/>
</dbReference>
<evidence type="ECO:0000256" key="3">
    <source>
        <dbReference type="ARBA" id="ARBA00022741"/>
    </source>
</evidence>
<dbReference type="InterPro" id="IPR023214">
    <property type="entry name" value="HAD_sf"/>
</dbReference>
<dbReference type="Pfam" id="PF00690">
    <property type="entry name" value="Cation_ATPase_N"/>
    <property type="match status" value="1"/>
</dbReference>
<dbReference type="Gene3D" id="2.70.150.10">
    <property type="entry name" value="Calcium-transporting ATPase, cytoplasmic transduction domain A"/>
    <property type="match status" value="1"/>
</dbReference>
<dbReference type="PANTHER" id="PTHR43294">
    <property type="entry name" value="SODIUM/POTASSIUM-TRANSPORTING ATPASE SUBUNIT ALPHA"/>
    <property type="match status" value="1"/>
</dbReference>
<comment type="catalytic activity">
    <reaction evidence="11">
        <text>Na(+)(in) + ATP + H2O = Na(+)(out) + ADP + phosphate + H(+)</text>
        <dbReference type="Rhea" id="RHEA:14633"/>
        <dbReference type="ChEBI" id="CHEBI:15377"/>
        <dbReference type="ChEBI" id="CHEBI:15378"/>
        <dbReference type="ChEBI" id="CHEBI:29101"/>
        <dbReference type="ChEBI" id="CHEBI:30616"/>
        <dbReference type="ChEBI" id="CHEBI:43474"/>
        <dbReference type="ChEBI" id="CHEBI:456216"/>
        <dbReference type="EC" id="7.2.2.3"/>
    </reaction>
    <physiologicalReaction direction="left-to-right" evidence="11">
        <dbReference type="Rhea" id="RHEA:14634"/>
    </physiologicalReaction>
</comment>
<dbReference type="SFLD" id="SFLDS00003">
    <property type="entry name" value="Haloacid_Dehalogenase"/>
    <property type="match status" value="1"/>
</dbReference>
<dbReference type="InterPro" id="IPR023298">
    <property type="entry name" value="ATPase_P-typ_TM_dom_sf"/>
</dbReference>
<organism evidence="16 17">
    <name type="scientific">Symbiodinium microadriaticum</name>
    <name type="common">Dinoflagellate</name>
    <name type="synonym">Zooxanthella microadriatica</name>
    <dbReference type="NCBI Taxonomy" id="2951"/>
    <lineage>
        <taxon>Eukaryota</taxon>
        <taxon>Sar</taxon>
        <taxon>Alveolata</taxon>
        <taxon>Dinophyceae</taxon>
        <taxon>Suessiales</taxon>
        <taxon>Symbiodiniaceae</taxon>
        <taxon>Symbiodinium</taxon>
    </lineage>
</organism>
<evidence type="ECO:0000256" key="4">
    <source>
        <dbReference type="ARBA" id="ARBA00022840"/>
    </source>
</evidence>
<protein>
    <recommendedName>
        <fullName evidence="12">P-type sodium-transporting ATPase4</fullName>
        <ecNumber evidence="10">7.2.2.3</ecNumber>
    </recommendedName>
</protein>
<feature type="transmembrane region" description="Helical" evidence="14">
    <location>
        <begin position="291"/>
        <end position="312"/>
    </location>
</feature>
<dbReference type="SUPFAM" id="SSF81653">
    <property type="entry name" value="Calcium ATPase, transduction domain A"/>
    <property type="match status" value="1"/>
</dbReference>
<evidence type="ECO:0000256" key="11">
    <source>
        <dbReference type="ARBA" id="ARBA00049499"/>
    </source>
</evidence>
<dbReference type="InterPro" id="IPR059000">
    <property type="entry name" value="ATPase_P-type_domA"/>
</dbReference>
<keyword evidence="5" id="KW-1278">Translocase</keyword>
<dbReference type="SUPFAM" id="SSF56784">
    <property type="entry name" value="HAD-like"/>
    <property type="match status" value="1"/>
</dbReference>
<keyword evidence="7" id="KW-0915">Sodium</keyword>
<evidence type="ECO:0000259" key="15">
    <source>
        <dbReference type="SMART" id="SM00831"/>
    </source>
</evidence>
<keyword evidence="9" id="KW-0739">Sodium transport</keyword>
<keyword evidence="2 14" id="KW-0812">Transmembrane</keyword>
<dbReference type="SUPFAM" id="SSF81665">
    <property type="entry name" value="Calcium ATPase, transmembrane domain M"/>
    <property type="match status" value="1"/>
</dbReference>
<evidence type="ECO:0000256" key="5">
    <source>
        <dbReference type="ARBA" id="ARBA00022967"/>
    </source>
</evidence>
<dbReference type="InterPro" id="IPR008250">
    <property type="entry name" value="ATPase_P-typ_transduc_dom_A_sf"/>
</dbReference>
<reference evidence="16 17" key="1">
    <citation type="submission" date="2016-02" db="EMBL/GenBank/DDBJ databases">
        <title>Genome analysis of coral dinoflagellate symbionts highlights evolutionary adaptations to a symbiotic lifestyle.</title>
        <authorList>
            <person name="Aranda M."/>
            <person name="Li Y."/>
            <person name="Liew Y.J."/>
            <person name="Baumgarten S."/>
            <person name="Simakov O."/>
            <person name="Wilson M."/>
            <person name="Piel J."/>
            <person name="Ashoor H."/>
            <person name="Bougouffa S."/>
            <person name="Bajic V.B."/>
            <person name="Ryu T."/>
            <person name="Ravasi T."/>
            <person name="Bayer T."/>
            <person name="Micklem G."/>
            <person name="Kim H."/>
            <person name="Bhak J."/>
            <person name="Lajeunesse T.C."/>
            <person name="Voolstra C.R."/>
        </authorList>
    </citation>
    <scope>NUCLEOTIDE SEQUENCE [LARGE SCALE GENOMIC DNA]</scope>
    <source>
        <strain evidence="16 17">CCMP2467</strain>
    </source>
</reference>
<dbReference type="SMART" id="SM00831">
    <property type="entry name" value="Cation_ATPase_N"/>
    <property type="match status" value="1"/>
</dbReference>
<keyword evidence="17" id="KW-1185">Reference proteome</keyword>
<dbReference type="InterPro" id="IPR044492">
    <property type="entry name" value="P_typ_ATPase_HD_dom"/>
</dbReference>
<feature type="domain" description="Cation-transporting P-type ATPase N-terminal" evidence="15">
    <location>
        <begin position="208"/>
        <end position="282"/>
    </location>
</feature>
<dbReference type="OrthoDB" id="116380at2759"/>
<dbReference type="GO" id="GO:0036376">
    <property type="term" value="P:sodium ion export across plasma membrane"/>
    <property type="evidence" value="ECO:0007669"/>
    <property type="project" value="TreeGrafter"/>
</dbReference>
<dbReference type="NCBIfam" id="TIGR01494">
    <property type="entry name" value="ATPase_P-type"/>
    <property type="match status" value="2"/>
</dbReference>
<dbReference type="Pfam" id="PF00689">
    <property type="entry name" value="Cation_ATPase_C"/>
    <property type="match status" value="1"/>
</dbReference>
<evidence type="ECO:0000256" key="7">
    <source>
        <dbReference type="ARBA" id="ARBA00023053"/>
    </source>
</evidence>
<dbReference type="EC" id="7.2.2.3" evidence="10"/>
<dbReference type="SUPFAM" id="SSF48452">
    <property type="entry name" value="TPR-like"/>
    <property type="match status" value="1"/>
</dbReference>
<name>A0A1Q9EC38_SYMMI</name>
<dbReference type="InterPro" id="IPR011990">
    <property type="entry name" value="TPR-like_helical_dom_sf"/>
</dbReference>
<dbReference type="InterPro" id="IPR004014">
    <property type="entry name" value="ATPase_P-typ_cation-transptr_N"/>
</dbReference>
<dbReference type="EMBL" id="LSRX01000197">
    <property type="protein sequence ID" value="OLQ04979.1"/>
    <property type="molecule type" value="Genomic_DNA"/>
</dbReference>
<keyword evidence="9" id="KW-0813">Transport</keyword>
<dbReference type="GO" id="GO:0005391">
    <property type="term" value="F:P-type sodium:potassium-exchanging transporter activity"/>
    <property type="evidence" value="ECO:0007669"/>
    <property type="project" value="TreeGrafter"/>
</dbReference>
<feature type="transmembrane region" description="Helical" evidence="14">
    <location>
        <begin position="1159"/>
        <end position="1178"/>
    </location>
</feature>
<dbReference type="PRINTS" id="PR00119">
    <property type="entry name" value="CATATPASE"/>
</dbReference>
<dbReference type="Gene3D" id="3.40.1110.10">
    <property type="entry name" value="Calcium-transporting ATPase, cytoplasmic domain N"/>
    <property type="match status" value="1"/>
</dbReference>
<dbReference type="GO" id="GO:1990573">
    <property type="term" value="P:potassium ion import across plasma membrane"/>
    <property type="evidence" value="ECO:0007669"/>
    <property type="project" value="TreeGrafter"/>
</dbReference>
<feature type="region of interest" description="Disordered" evidence="13">
    <location>
        <begin position="187"/>
        <end position="206"/>
    </location>
</feature>
<feature type="transmembrane region" description="Helical" evidence="14">
    <location>
        <begin position="507"/>
        <end position="527"/>
    </location>
</feature>
<dbReference type="Proteomes" id="UP000186817">
    <property type="component" value="Unassembled WGS sequence"/>
</dbReference>
<feature type="transmembrane region" description="Helical" evidence="14">
    <location>
        <begin position="1130"/>
        <end position="1147"/>
    </location>
</feature>
<keyword evidence="8 14" id="KW-0472">Membrane</keyword>
<evidence type="ECO:0000313" key="16">
    <source>
        <dbReference type="EMBL" id="OLQ04979.1"/>
    </source>
</evidence>
<feature type="transmembrane region" description="Helical" evidence="14">
    <location>
        <begin position="969"/>
        <end position="992"/>
    </location>
</feature>
<feature type="transmembrane region" description="Helical" evidence="14">
    <location>
        <begin position="1039"/>
        <end position="1068"/>
    </location>
</feature>
<dbReference type="AlphaFoldDB" id="A0A1Q9EC38"/>
<dbReference type="InterPro" id="IPR006068">
    <property type="entry name" value="ATPase_P-typ_cation-transptr_C"/>
</dbReference>
<sequence length="1234" mass="132599">MLVAGAAPDKKHLGMGRGLEPGNAEWHAQLAATKLVRLFSVQLILDREKCVLGLQATTHASGDAEASKEVEADLDRALRLCPSNALALEQKDAQALDFIEVAAKENRTSKEVLEAAATARWKRGHFPEAVIWYQELEHLDSENCLWPARLAQAGLAGLSRREAETCREGNIRSSSIASVSLAAAMSQKNLKKPQSKPKASDKDAKQKEDAELDIEALAKNYKTNLKKGLTGKKAAEILEKDGLNELEKPPKPTLLMLFLMQLTSFIIILLMVAAVASILVNATGPNAADPLSYTTGIAIGIIVLINAGIAAWTEHKAGDALEALSKMTQANIYVLRDGKEVQIPVPSVVCGDIVVLGTGDVVPADLRLFEAKDFKVSEMALTGEPDDVAKTSKVKEKKDGQPEKLTPETMAFSGCSITSGLGRGLVTDTGMNTRIGRIAKLIAGEDGGQKTTCFCFPDTSGSQTPLQQNLNKLGARIGILAIAICVGIFIIGWVSDRKDPSNPESAAWLYMILVSVTLAVAAIPEGIPLCVTISLSIGCSDMVNQEVLVRKLAAVETLGSASVICSDKTGTLTEGKMTMVGMYTAGVTYDVTGKGFDPEVGQVQRSGSTSNSGKDMGVKSNLLAAILCCNTTLSKEKDEEGVMKWTPKGNSSEAPIVVAARKVGLSEKIADEYPRVLEVPFSSSRKMMLTVSRVKGAELCPGGMPLPAGTNYLAVCKGAPNYIIDLCSEQLKEDGSVAKLTDDDKKDILQIVDGYSARALRVLAIAARPMSSLPYDENNEDISTDQKFEACRKQLRLIGLVASIDPERDGVPDSVLAARGAGIRVVMITGDYLLTAIAIAKNVNILQPCDDPDVSAVDCACLRPDGEYLDSKEMDKLTGSVRVFARAKPEDKLEIVKSIQRQGQVAAMTGDGVNDAPALNQADIGVAMGIQGTEVAKGASDMILTDDNFCSIVAAVEKGRAIYAGIQKFVAFIMSVHIAEVMQIFICIVVGIPVMRTPLQILFLILVTDLPPSIALGVEPGEANILKMRPRPKDEPIVLNWMWLAMIMNGMVLTTVIVAVYLISLMHFCDGEILQANIYLLEDYETKLSLAQTVAFISLVWSENIRAYISRSFTNPMWHDVLGNKEMQKAIVLAQICLYGAVLIPYLSDKILGLRGLDIGGFGWALAIVGPVGCFILSEGCKVISAYQAKKYQESLAISEPSETRKSPAGKSTKAKPSKPVAEAKGRCCWAWFW</sequence>
<evidence type="ECO:0000313" key="17">
    <source>
        <dbReference type="Proteomes" id="UP000186817"/>
    </source>
</evidence>
<gene>
    <name evidence="16" type="ORF">AK812_SmicGene11870</name>
</gene>
<dbReference type="GO" id="GO:0005886">
    <property type="term" value="C:plasma membrane"/>
    <property type="evidence" value="ECO:0007669"/>
    <property type="project" value="TreeGrafter"/>
</dbReference>
<feature type="transmembrane region" description="Helical" evidence="14">
    <location>
        <begin position="254"/>
        <end position="279"/>
    </location>
</feature>
<dbReference type="GO" id="GO:0006883">
    <property type="term" value="P:intracellular sodium ion homeostasis"/>
    <property type="evidence" value="ECO:0007669"/>
    <property type="project" value="TreeGrafter"/>
</dbReference>
<dbReference type="GO" id="GO:0016887">
    <property type="term" value="F:ATP hydrolysis activity"/>
    <property type="evidence" value="ECO:0007669"/>
    <property type="project" value="InterPro"/>
</dbReference>
<proteinExistence type="predicted"/>
<dbReference type="SUPFAM" id="SSF81660">
    <property type="entry name" value="Metal cation-transporting ATPase, ATP-binding domain N"/>
    <property type="match status" value="1"/>
</dbReference>
<dbReference type="OMA" id="AGIWEDY"/>
<dbReference type="SFLD" id="SFLDF00027">
    <property type="entry name" value="p-type_atpase"/>
    <property type="match status" value="1"/>
</dbReference>
<keyword evidence="4" id="KW-0067">ATP-binding</keyword>
<keyword evidence="9" id="KW-0406">Ion transport</keyword>
<dbReference type="InterPro" id="IPR001757">
    <property type="entry name" value="P_typ_ATPase"/>
</dbReference>
<accession>A0A1Q9EC38</accession>
<keyword evidence="3" id="KW-0547">Nucleotide-binding</keyword>
<evidence type="ECO:0000256" key="1">
    <source>
        <dbReference type="ARBA" id="ARBA00004141"/>
    </source>
</evidence>
<evidence type="ECO:0000256" key="2">
    <source>
        <dbReference type="ARBA" id="ARBA00022692"/>
    </source>
</evidence>
<dbReference type="InterPro" id="IPR036412">
    <property type="entry name" value="HAD-like_sf"/>
</dbReference>
<dbReference type="Gene3D" id="1.20.1110.10">
    <property type="entry name" value="Calcium-transporting ATPase, transmembrane domain"/>
    <property type="match status" value="1"/>
</dbReference>
<keyword evidence="6 14" id="KW-1133">Transmembrane helix</keyword>
<dbReference type="SFLD" id="SFLDG00002">
    <property type="entry name" value="C1.7:_P-type_atpase_like"/>
    <property type="match status" value="1"/>
</dbReference>
<dbReference type="GO" id="GO:0005524">
    <property type="term" value="F:ATP binding"/>
    <property type="evidence" value="ECO:0007669"/>
    <property type="project" value="UniProtKB-KW"/>
</dbReference>
<dbReference type="Pfam" id="PF00122">
    <property type="entry name" value="E1-E2_ATPase"/>
    <property type="match status" value="1"/>
</dbReference>
<feature type="transmembrane region" description="Helical" evidence="14">
    <location>
        <begin position="473"/>
        <end position="495"/>
    </location>
</feature>
<dbReference type="GO" id="GO:1902600">
    <property type="term" value="P:proton transmembrane transport"/>
    <property type="evidence" value="ECO:0007669"/>
    <property type="project" value="TreeGrafter"/>
</dbReference>
<dbReference type="Pfam" id="PF13246">
    <property type="entry name" value="Cation_ATPase"/>
    <property type="match status" value="1"/>
</dbReference>
<dbReference type="GO" id="GO:0030007">
    <property type="term" value="P:intracellular potassium ion homeostasis"/>
    <property type="evidence" value="ECO:0007669"/>
    <property type="project" value="TreeGrafter"/>
</dbReference>
<evidence type="ECO:0000256" key="12">
    <source>
        <dbReference type="ARBA" id="ARBA00067200"/>
    </source>
</evidence>
<evidence type="ECO:0000256" key="10">
    <source>
        <dbReference type="ARBA" id="ARBA00035029"/>
    </source>
</evidence>
<evidence type="ECO:0000256" key="14">
    <source>
        <dbReference type="SAM" id="Phobius"/>
    </source>
</evidence>
<dbReference type="InterPro" id="IPR023299">
    <property type="entry name" value="ATPase_P-typ_cyto_dom_N"/>
</dbReference>
<dbReference type="PROSITE" id="PS00154">
    <property type="entry name" value="ATPASE_E1_E2"/>
    <property type="match status" value="1"/>
</dbReference>
<dbReference type="Gene3D" id="3.40.50.1000">
    <property type="entry name" value="HAD superfamily/HAD-like"/>
    <property type="match status" value="1"/>
</dbReference>
<evidence type="ECO:0000256" key="8">
    <source>
        <dbReference type="ARBA" id="ARBA00023136"/>
    </source>
</evidence>